<evidence type="ECO:0000313" key="1">
    <source>
        <dbReference type="EMBL" id="OMJ68969.1"/>
    </source>
</evidence>
<organism evidence="1 2">
    <name type="scientific">Stentor coeruleus</name>
    <dbReference type="NCBI Taxonomy" id="5963"/>
    <lineage>
        <taxon>Eukaryota</taxon>
        <taxon>Sar</taxon>
        <taxon>Alveolata</taxon>
        <taxon>Ciliophora</taxon>
        <taxon>Postciliodesmatophora</taxon>
        <taxon>Heterotrichea</taxon>
        <taxon>Heterotrichida</taxon>
        <taxon>Stentoridae</taxon>
        <taxon>Stentor</taxon>
    </lineage>
</organism>
<evidence type="ECO:0000313" key="2">
    <source>
        <dbReference type="Proteomes" id="UP000187209"/>
    </source>
</evidence>
<reference evidence="1 2" key="1">
    <citation type="submission" date="2016-11" db="EMBL/GenBank/DDBJ databases">
        <title>The macronuclear genome of Stentor coeruleus: a giant cell with tiny introns.</title>
        <authorList>
            <person name="Slabodnick M."/>
            <person name="Ruby J.G."/>
            <person name="Reiff S.B."/>
            <person name="Swart E.C."/>
            <person name="Gosai S."/>
            <person name="Prabakaran S."/>
            <person name="Witkowska E."/>
            <person name="Larue G.E."/>
            <person name="Fisher S."/>
            <person name="Freeman R.M."/>
            <person name="Gunawardena J."/>
            <person name="Chu W."/>
            <person name="Stover N.A."/>
            <person name="Gregory B.D."/>
            <person name="Nowacki M."/>
            <person name="Derisi J."/>
            <person name="Roy S.W."/>
            <person name="Marshall W.F."/>
            <person name="Sood P."/>
        </authorList>
    </citation>
    <scope>NUCLEOTIDE SEQUENCE [LARGE SCALE GENOMIC DNA]</scope>
    <source>
        <strain evidence="1">WM001</strain>
    </source>
</reference>
<sequence length="259" mass="30076">MGCSQFTRTTEAGSVVQKPRVITIIKAETINTLSCTNIISRISSNRHPFMQEKNCIRIRILNQFTHFILDDLQNISPIGKKLHNIRKFWLLYKAAECFFESMVHAVCIEKYTIQDGITVMLISAVARLGFPTINFHKDPPYISFMGDYQKETNEIIKAWNEFIKILTVIHNKEIVKKINKYQDHINEFLLTCDEAKRWYVKKALKTAEDFSKSVLQTFKGIQNYLESLDKMKKKIIIHSTDVNLLGRFNGASIVHFVLR</sequence>
<comment type="caution">
    <text evidence="1">The sequence shown here is derived from an EMBL/GenBank/DDBJ whole genome shotgun (WGS) entry which is preliminary data.</text>
</comment>
<protein>
    <submittedName>
        <fullName evidence="1">Uncharacterized protein</fullName>
    </submittedName>
</protein>
<accession>A0A1R2AWQ4</accession>
<name>A0A1R2AWQ4_9CILI</name>
<dbReference type="Proteomes" id="UP000187209">
    <property type="component" value="Unassembled WGS sequence"/>
</dbReference>
<dbReference type="EMBL" id="MPUH01001257">
    <property type="protein sequence ID" value="OMJ68969.1"/>
    <property type="molecule type" value="Genomic_DNA"/>
</dbReference>
<gene>
    <name evidence="1" type="ORF">SteCoe_33434</name>
</gene>
<keyword evidence="2" id="KW-1185">Reference proteome</keyword>
<proteinExistence type="predicted"/>
<dbReference type="AlphaFoldDB" id="A0A1R2AWQ4"/>